<sequence>MQGDFEDLPVIIFNENIADKETENSEWSDEQNNENYNILEDVNNHHINKDNVENSIRGTLPIIKYDERDSEILESPNDEQRSFALQILHN</sequence>
<dbReference type="AlphaFoldDB" id="A0A9P0A916"/>
<gene>
    <name evidence="1" type="ORF">BEMITA_LOCUS5795</name>
</gene>
<dbReference type="EMBL" id="OU963864">
    <property type="protein sequence ID" value="CAH0386718.1"/>
    <property type="molecule type" value="Genomic_DNA"/>
</dbReference>
<accession>A0A9P0A916</accession>
<evidence type="ECO:0000313" key="2">
    <source>
        <dbReference type="Proteomes" id="UP001152759"/>
    </source>
</evidence>
<organism evidence="1 2">
    <name type="scientific">Bemisia tabaci</name>
    <name type="common">Sweetpotato whitefly</name>
    <name type="synonym">Aleurodes tabaci</name>
    <dbReference type="NCBI Taxonomy" id="7038"/>
    <lineage>
        <taxon>Eukaryota</taxon>
        <taxon>Metazoa</taxon>
        <taxon>Ecdysozoa</taxon>
        <taxon>Arthropoda</taxon>
        <taxon>Hexapoda</taxon>
        <taxon>Insecta</taxon>
        <taxon>Pterygota</taxon>
        <taxon>Neoptera</taxon>
        <taxon>Paraneoptera</taxon>
        <taxon>Hemiptera</taxon>
        <taxon>Sternorrhyncha</taxon>
        <taxon>Aleyrodoidea</taxon>
        <taxon>Aleyrodidae</taxon>
        <taxon>Aleyrodinae</taxon>
        <taxon>Bemisia</taxon>
    </lineage>
</organism>
<dbReference type="Proteomes" id="UP001152759">
    <property type="component" value="Chromosome 3"/>
</dbReference>
<reference evidence="1" key="1">
    <citation type="submission" date="2021-12" db="EMBL/GenBank/DDBJ databases">
        <authorList>
            <person name="King R."/>
        </authorList>
    </citation>
    <scope>NUCLEOTIDE SEQUENCE</scope>
</reference>
<evidence type="ECO:0000313" key="1">
    <source>
        <dbReference type="EMBL" id="CAH0386718.1"/>
    </source>
</evidence>
<proteinExistence type="predicted"/>
<name>A0A9P0A916_BEMTA</name>
<keyword evidence="2" id="KW-1185">Reference proteome</keyword>
<protein>
    <submittedName>
        <fullName evidence="1">Uncharacterized protein</fullName>
    </submittedName>
</protein>